<evidence type="ECO:0000256" key="2">
    <source>
        <dbReference type="ARBA" id="ARBA00022840"/>
    </source>
</evidence>
<evidence type="ECO:0000259" key="5">
    <source>
        <dbReference type="PROSITE" id="PS50011"/>
    </source>
</evidence>
<dbReference type="InterPro" id="IPR051681">
    <property type="entry name" value="Ser/Thr_Kinases-Pseudokinases"/>
</dbReference>
<feature type="region of interest" description="Disordered" evidence="4">
    <location>
        <begin position="436"/>
        <end position="516"/>
    </location>
</feature>
<dbReference type="PROSITE" id="PS50011">
    <property type="entry name" value="PROTEIN_KINASE_DOM"/>
    <property type="match status" value="1"/>
</dbReference>
<keyword evidence="6" id="KW-0808">Transferase</keyword>
<keyword evidence="2 3" id="KW-0067">ATP-binding</keyword>
<dbReference type="Proteomes" id="UP000037751">
    <property type="component" value="Unassembled WGS sequence"/>
</dbReference>
<comment type="caution">
    <text evidence="6">The sequence shown here is derived from an EMBL/GenBank/DDBJ whole genome shotgun (WGS) entry which is preliminary data.</text>
</comment>
<keyword evidence="1 3" id="KW-0547">Nucleotide-binding</keyword>
<dbReference type="PROSITE" id="PS00107">
    <property type="entry name" value="PROTEIN_KINASE_ATP"/>
    <property type="match status" value="1"/>
</dbReference>
<protein>
    <submittedName>
        <fullName evidence="6">Serine threonine kinase</fullName>
    </submittedName>
</protein>
<name>A0A0M8MX20_9BASI</name>
<dbReference type="SMART" id="SM00220">
    <property type="entry name" value="S_TKc"/>
    <property type="match status" value="1"/>
</dbReference>
<dbReference type="InterPro" id="IPR008271">
    <property type="entry name" value="Ser/Thr_kinase_AS"/>
</dbReference>
<evidence type="ECO:0000256" key="4">
    <source>
        <dbReference type="SAM" id="MobiDB-lite"/>
    </source>
</evidence>
<evidence type="ECO:0000256" key="3">
    <source>
        <dbReference type="PROSITE-ProRule" id="PRU10141"/>
    </source>
</evidence>
<keyword evidence="7" id="KW-1185">Reference proteome</keyword>
<dbReference type="PROSITE" id="PS00108">
    <property type="entry name" value="PROTEIN_KINASE_ST"/>
    <property type="match status" value="1"/>
</dbReference>
<dbReference type="GeneID" id="28728857"/>
<dbReference type="PANTHER" id="PTHR44329:SF214">
    <property type="entry name" value="PROTEIN KINASE DOMAIN-CONTAINING PROTEIN"/>
    <property type="match status" value="1"/>
</dbReference>
<gene>
    <name evidence="6" type="ORF">Malapachy_2493</name>
</gene>
<feature type="region of interest" description="Disordered" evidence="4">
    <location>
        <begin position="397"/>
        <end position="420"/>
    </location>
</feature>
<feature type="compositionally biased region" description="Polar residues" evidence="4">
    <location>
        <begin position="436"/>
        <end position="446"/>
    </location>
</feature>
<feature type="domain" description="Protein kinase" evidence="5">
    <location>
        <begin position="82"/>
        <end position="570"/>
    </location>
</feature>
<dbReference type="SUPFAM" id="SSF56112">
    <property type="entry name" value="Protein kinase-like (PK-like)"/>
    <property type="match status" value="1"/>
</dbReference>
<dbReference type="PANTHER" id="PTHR44329">
    <property type="entry name" value="SERINE/THREONINE-PROTEIN KINASE TNNI3K-RELATED"/>
    <property type="match status" value="1"/>
</dbReference>
<dbReference type="InterPro" id="IPR011009">
    <property type="entry name" value="Kinase-like_dom_sf"/>
</dbReference>
<sequence>MPSKNDLFFQSISTPSPPLPKPPVRSDKYPAPPRLPQSSPLVDRGKRRHEKKPSFGHMSMQEREQEQERIRAEHGFRLRLILDKAYKLGEGRTAEVYLGAFHREGNERHGCHVDWHLCAVKRVQADRESQLAGLEEAFALRRLGSHPHIVNLISVLDELSLNKSHLHPDTSVDNPPRLLVVLEYLPFSLASFVKRNPQAVTLSQWLTWAQQLASVVEWLHGRGCVHGDIKKENILLTSDLTVKLCDFSSVLFSNAAVPATEVYSVGTPAFRAPELFTAVNWSPSEEQGLAHPALSFTIDVFSLGVVLYTLASGVDPSQRASSVMAMRQRQFLFFRQEEDDRMERLNEQGVTYPTILEGESVSPDFMGSPKIGESYVHIPGNLLARLLDPSPFPCGIITSAPPQRPTMNASTSSSTSSTRAVSLNVLSRSEFPSLTRCSSMNTSSTIERAIRRSNSAHHPKEEKTYRRDANLSSLRRAEKTEDSKQKFLSLPNHPSHFVREVMDSTPPSPTRSSFAMDVRPYEDGAPPMILPGGGRLPDELRDLIKSMVAPRPEDRPTASQVRAVLDRIVLTEL</sequence>
<dbReference type="GO" id="GO:0005524">
    <property type="term" value="F:ATP binding"/>
    <property type="evidence" value="ECO:0007669"/>
    <property type="project" value="UniProtKB-UniRule"/>
</dbReference>
<dbReference type="Gene3D" id="1.10.510.10">
    <property type="entry name" value="Transferase(Phosphotransferase) domain 1"/>
    <property type="match status" value="2"/>
</dbReference>
<dbReference type="STRING" id="77020.A0A0M8MX20"/>
<dbReference type="EMBL" id="LGAV01000002">
    <property type="protein sequence ID" value="KOS15251.1"/>
    <property type="molecule type" value="Genomic_DNA"/>
</dbReference>
<feature type="region of interest" description="Disordered" evidence="4">
    <location>
        <begin position="1"/>
        <end position="68"/>
    </location>
</feature>
<dbReference type="AlphaFoldDB" id="A0A0M8MX20"/>
<evidence type="ECO:0000256" key="1">
    <source>
        <dbReference type="ARBA" id="ARBA00022741"/>
    </source>
</evidence>
<feature type="compositionally biased region" description="Basic and acidic residues" evidence="4">
    <location>
        <begin position="458"/>
        <end position="485"/>
    </location>
</feature>
<feature type="binding site" evidence="3">
    <location>
        <position position="121"/>
    </location>
    <ligand>
        <name>ATP</name>
        <dbReference type="ChEBI" id="CHEBI:30616"/>
    </ligand>
</feature>
<organism evidence="6 7">
    <name type="scientific">Malassezia pachydermatis</name>
    <dbReference type="NCBI Taxonomy" id="77020"/>
    <lineage>
        <taxon>Eukaryota</taxon>
        <taxon>Fungi</taxon>
        <taxon>Dikarya</taxon>
        <taxon>Basidiomycota</taxon>
        <taxon>Ustilaginomycotina</taxon>
        <taxon>Malasseziomycetes</taxon>
        <taxon>Malasseziales</taxon>
        <taxon>Malasseziaceae</taxon>
        <taxon>Malassezia</taxon>
    </lineage>
</organism>
<accession>A0A0M8MX20</accession>
<proteinExistence type="predicted"/>
<dbReference type="CDD" id="cd00180">
    <property type="entry name" value="PKc"/>
    <property type="match status" value="1"/>
</dbReference>
<dbReference type="OrthoDB" id="4062651at2759"/>
<dbReference type="Pfam" id="PF00069">
    <property type="entry name" value="Pkinase"/>
    <property type="match status" value="1"/>
</dbReference>
<evidence type="ECO:0000313" key="6">
    <source>
        <dbReference type="EMBL" id="KOS15251.1"/>
    </source>
</evidence>
<dbReference type="VEuPathDB" id="FungiDB:Malapachy_2493"/>
<dbReference type="Gene3D" id="3.30.200.20">
    <property type="entry name" value="Phosphorylase Kinase, domain 1"/>
    <property type="match status" value="1"/>
</dbReference>
<dbReference type="InterPro" id="IPR017441">
    <property type="entry name" value="Protein_kinase_ATP_BS"/>
</dbReference>
<evidence type="ECO:0000313" key="7">
    <source>
        <dbReference type="Proteomes" id="UP000037751"/>
    </source>
</evidence>
<dbReference type="RefSeq" id="XP_017992883.1">
    <property type="nucleotide sequence ID" value="XM_018136982.1"/>
</dbReference>
<dbReference type="InterPro" id="IPR000719">
    <property type="entry name" value="Prot_kinase_dom"/>
</dbReference>
<dbReference type="GO" id="GO:0004674">
    <property type="term" value="F:protein serine/threonine kinase activity"/>
    <property type="evidence" value="ECO:0007669"/>
    <property type="project" value="TreeGrafter"/>
</dbReference>
<keyword evidence="6" id="KW-0418">Kinase</keyword>
<reference evidence="6 7" key="1">
    <citation type="submission" date="2015-07" db="EMBL/GenBank/DDBJ databases">
        <title>Draft Genome Sequence of Malassezia furfur CBS1878 and Malassezia pachydermatis CBS1879.</title>
        <authorList>
            <person name="Triana S."/>
            <person name="Ohm R."/>
            <person name="Gonzalez A."/>
            <person name="DeCock H."/>
            <person name="Restrepo S."/>
            <person name="Celis A."/>
        </authorList>
    </citation>
    <scope>NUCLEOTIDE SEQUENCE [LARGE SCALE GENOMIC DNA]</scope>
    <source>
        <strain evidence="6 7">CBS 1879</strain>
    </source>
</reference>